<proteinExistence type="predicted"/>
<dbReference type="Proteomes" id="UP000317093">
    <property type="component" value="Chromosome"/>
</dbReference>
<accession>A0A518B0N6</accession>
<keyword evidence="1" id="KW-0732">Signal</keyword>
<feature type="chain" id="PRO_5021735405" description="DUF4398 domain-containing protein" evidence="1">
    <location>
        <begin position="26"/>
        <end position="133"/>
    </location>
</feature>
<dbReference type="RefSeq" id="WP_145256498.1">
    <property type="nucleotide sequence ID" value="NZ_CP036279.1"/>
</dbReference>
<keyword evidence="3" id="KW-1185">Reference proteome</keyword>
<dbReference type="EMBL" id="CP036279">
    <property type="protein sequence ID" value="QDU60525.1"/>
    <property type="molecule type" value="Genomic_DNA"/>
</dbReference>
<protein>
    <recommendedName>
        <fullName evidence="4">DUF4398 domain-containing protein</fullName>
    </recommendedName>
</protein>
<sequence length="133" mass="14808" precursor="true">MLNAVRPLPLILLLVGPLGCSGVNASKFEPIFKTADDIETSTPETFTEQRSLFNRALSTLEEQRLSSSERGVVRLLEQAAQEWLLADIAFDEYRQATDQRQRDAGLAHATEGLERGSRYVEKAKQLVSGGRLF</sequence>
<evidence type="ECO:0000313" key="3">
    <source>
        <dbReference type="Proteomes" id="UP000317093"/>
    </source>
</evidence>
<feature type="signal peptide" evidence="1">
    <location>
        <begin position="1"/>
        <end position="25"/>
    </location>
</feature>
<organism evidence="2 3">
    <name type="scientific">Kolteria novifilia</name>
    <dbReference type="NCBI Taxonomy" id="2527975"/>
    <lineage>
        <taxon>Bacteria</taxon>
        <taxon>Pseudomonadati</taxon>
        <taxon>Planctomycetota</taxon>
        <taxon>Planctomycetia</taxon>
        <taxon>Kolteriales</taxon>
        <taxon>Kolteriaceae</taxon>
        <taxon>Kolteria</taxon>
    </lineage>
</organism>
<gene>
    <name evidence="2" type="ORF">Pan216_13670</name>
</gene>
<evidence type="ECO:0008006" key="4">
    <source>
        <dbReference type="Google" id="ProtNLM"/>
    </source>
</evidence>
<evidence type="ECO:0000256" key="1">
    <source>
        <dbReference type="SAM" id="SignalP"/>
    </source>
</evidence>
<dbReference type="KEGG" id="knv:Pan216_13670"/>
<dbReference type="AlphaFoldDB" id="A0A518B0N6"/>
<name>A0A518B0N6_9BACT</name>
<reference evidence="2 3" key="1">
    <citation type="submission" date="2019-02" db="EMBL/GenBank/DDBJ databases">
        <title>Deep-cultivation of Planctomycetes and their phenomic and genomic characterization uncovers novel biology.</title>
        <authorList>
            <person name="Wiegand S."/>
            <person name="Jogler M."/>
            <person name="Boedeker C."/>
            <person name="Pinto D."/>
            <person name="Vollmers J."/>
            <person name="Rivas-Marin E."/>
            <person name="Kohn T."/>
            <person name="Peeters S.H."/>
            <person name="Heuer A."/>
            <person name="Rast P."/>
            <person name="Oberbeckmann S."/>
            <person name="Bunk B."/>
            <person name="Jeske O."/>
            <person name="Meyerdierks A."/>
            <person name="Storesund J.E."/>
            <person name="Kallscheuer N."/>
            <person name="Luecker S."/>
            <person name="Lage O.M."/>
            <person name="Pohl T."/>
            <person name="Merkel B.J."/>
            <person name="Hornburger P."/>
            <person name="Mueller R.-W."/>
            <person name="Bruemmer F."/>
            <person name="Labrenz M."/>
            <person name="Spormann A.M."/>
            <person name="Op den Camp H."/>
            <person name="Overmann J."/>
            <person name="Amann R."/>
            <person name="Jetten M.S.M."/>
            <person name="Mascher T."/>
            <person name="Medema M.H."/>
            <person name="Devos D.P."/>
            <person name="Kaster A.-K."/>
            <person name="Ovreas L."/>
            <person name="Rohde M."/>
            <person name="Galperin M.Y."/>
            <person name="Jogler C."/>
        </authorList>
    </citation>
    <scope>NUCLEOTIDE SEQUENCE [LARGE SCALE GENOMIC DNA]</scope>
    <source>
        <strain evidence="2 3">Pan216</strain>
    </source>
</reference>
<evidence type="ECO:0000313" key="2">
    <source>
        <dbReference type="EMBL" id="QDU60525.1"/>
    </source>
</evidence>